<feature type="chain" id="PRO_5020258305" evidence="9">
    <location>
        <begin position="30"/>
        <end position="318"/>
    </location>
</feature>
<protein>
    <submittedName>
        <fullName evidence="11">Endonuclease</fullName>
    </submittedName>
</protein>
<proteinExistence type="predicted"/>
<dbReference type="AlphaFoldDB" id="A0A4Q7IKC2"/>
<reference evidence="11 12" key="1">
    <citation type="submission" date="2018-01" db="EMBL/GenBank/DDBJ databases">
        <title>Co-occurrence of chitin degradation, pigmentation and bioactivity in marine Pseudoalteromonas.</title>
        <authorList>
            <person name="Paulsen S."/>
            <person name="Gram L."/>
            <person name="Machado H."/>
        </authorList>
    </citation>
    <scope>NUCLEOTIDE SEQUENCE [LARGE SCALE GENOMIC DNA]</scope>
    <source>
        <strain evidence="11 12">S3898</strain>
    </source>
</reference>
<evidence type="ECO:0000256" key="6">
    <source>
        <dbReference type="ARBA" id="ARBA00022801"/>
    </source>
</evidence>
<evidence type="ECO:0000256" key="8">
    <source>
        <dbReference type="ARBA" id="ARBA00023204"/>
    </source>
</evidence>
<comment type="caution">
    <text evidence="11">The sequence shown here is derived from an EMBL/GenBank/DDBJ whole genome shotgun (WGS) entry which is preliminary data.</text>
</comment>
<feature type="domain" description="Endonuclease/exonuclease/phosphatase" evidence="10">
    <location>
        <begin position="44"/>
        <end position="309"/>
    </location>
</feature>
<evidence type="ECO:0000256" key="3">
    <source>
        <dbReference type="ARBA" id="ARBA00022722"/>
    </source>
</evidence>
<keyword evidence="11" id="KW-0255">Endonuclease</keyword>
<keyword evidence="4" id="KW-0479">Metal-binding</keyword>
<evidence type="ECO:0000256" key="2">
    <source>
        <dbReference type="ARBA" id="ARBA00001946"/>
    </source>
</evidence>
<dbReference type="GO" id="GO:0046872">
    <property type="term" value="F:metal ion binding"/>
    <property type="evidence" value="ECO:0007669"/>
    <property type="project" value="UniProtKB-KW"/>
</dbReference>
<dbReference type="Proteomes" id="UP000291338">
    <property type="component" value="Unassembled WGS sequence"/>
</dbReference>
<keyword evidence="7" id="KW-0460">Magnesium</keyword>
<evidence type="ECO:0000313" key="12">
    <source>
        <dbReference type="Proteomes" id="UP000291338"/>
    </source>
</evidence>
<dbReference type="SUPFAM" id="SSF56219">
    <property type="entry name" value="DNase I-like"/>
    <property type="match status" value="1"/>
</dbReference>
<organism evidence="11 12">
    <name type="scientific">Pseudoalteromonas phenolica</name>
    <dbReference type="NCBI Taxonomy" id="161398"/>
    <lineage>
        <taxon>Bacteria</taxon>
        <taxon>Pseudomonadati</taxon>
        <taxon>Pseudomonadota</taxon>
        <taxon>Gammaproteobacteria</taxon>
        <taxon>Alteromonadales</taxon>
        <taxon>Pseudoalteromonadaceae</taxon>
        <taxon>Pseudoalteromonas</taxon>
    </lineage>
</organism>
<keyword evidence="6" id="KW-0378">Hydrolase</keyword>
<sequence>MKFTLFRSTTMNKFFYKALFATCAVSALSACNSVNKPENTLRIATWNVEHLAEQNNQGCKARTEVDYEKLQAYASNLNADIVALQEVESAKAVARVFAEKEWQIIMSDRADSETYTCRKSGRSSTQQKVAFAVKRSLQVDSTEQIAQLSAPRPGLRQGLQITIKHAGKTLNLVNVHLKSGCFVEDYQNSDREACTVLAKQVKVLDSLLESKSLEEEHWLVLGDFNHRLANTTNRFRKDLLFAPGLMTENSQSVKLLNNLTDGHNGCHPKYPAPIDHIFVSSPFNDKYQNPSLQFHYFDNMDIEYMLSDHCALSASFAF</sequence>
<comment type="cofactor">
    <cofactor evidence="2">
        <name>Mg(2+)</name>
        <dbReference type="ChEBI" id="CHEBI:18420"/>
    </cofactor>
</comment>
<dbReference type="EMBL" id="PPSX01000085">
    <property type="protein sequence ID" value="RZQ51666.1"/>
    <property type="molecule type" value="Genomic_DNA"/>
</dbReference>
<comment type="cofactor">
    <cofactor evidence="1">
        <name>Mn(2+)</name>
        <dbReference type="ChEBI" id="CHEBI:29035"/>
    </cofactor>
</comment>
<evidence type="ECO:0000256" key="4">
    <source>
        <dbReference type="ARBA" id="ARBA00022723"/>
    </source>
</evidence>
<dbReference type="GO" id="GO:0006281">
    <property type="term" value="P:DNA repair"/>
    <property type="evidence" value="ECO:0007669"/>
    <property type="project" value="UniProtKB-KW"/>
</dbReference>
<name>A0A4Q7IKC2_9GAMM</name>
<dbReference type="InterPro" id="IPR005135">
    <property type="entry name" value="Endo/exonuclease/phosphatase"/>
</dbReference>
<evidence type="ECO:0000313" key="11">
    <source>
        <dbReference type="EMBL" id="RZQ51666.1"/>
    </source>
</evidence>
<keyword evidence="5" id="KW-0227">DNA damage</keyword>
<evidence type="ECO:0000256" key="7">
    <source>
        <dbReference type="ARBA" id="ARBA00022842"/>
    </source>
</evidence>
<dbReference type="GO" id="GO:0004519">
    <property type="term" value="F:endonuclease activity"/>
    <property type="evidence" value="ECO:0007669"/>
    <property type="project" value="UniProtKB-KW"/>
</dbReference>
<keyword evidence="9" id="KW-0732">Signal</keyword>
<dbReference type="Gene3D" id="3.60.10.10">
    <property type="entry name" value="Endonuclease/exonuclease/phosphatase"/>
    <property type="match status" value="1"/>
</dbReference>
<dbReference type="PROSITE" id="PS51257">
    <property type="entry name" value="PROKAR_LIPOPROTEIN"/>
    <property type="match status" value="1"/>
</dbReference>
<keyword evidence="8" id="KW-0234">DNA repair</keyword>
<accession>A0A4Q7IKC2</accession>
<evidence type="ECO:0000259" key="10">
    <source>
        <dbReference type="Pfam" id="PF03372"/>
    </source>
</evidence>
<dbReference type="GO" id="GO:0016787">
    <property type="term" value="F:hydrolase activity"/>
    <property type="evidence" value="ECO:0007669"/>
    <property type="project" value="UniProtKB-KW"/>
</dbReference>
<dbReference type="PANTHER" id="PTHR15822">
    <property type="entry name" value="TRAF AND TNF RECEPTOR-ASSOCIATED PROTEIN"/>
    <property type="match status" value="1"/>
</dbReference>
<evidence type="ECO:0000256" key="5">
    <source>
        <dbReference type="ARBA" id="ARBA00022763"/>
    </source>
</evidence>
<dbReference type="Pfam" id="PF03372">
    <property type="entry name" value="Exo_endo_phos"/>
    <property type="match status" value="1"/>
</dbReference>
<evidence type="ECO:0000256" key="1">
    <source>
        <dbReference type="ARBA" id="ARBA00001936"/>
    </source>
</evidence>
<dbReference type="InterPro" id="IPR036691">
    <property type="entry name" value="Endo/exonu/phosph_ase_sf"/>
</dbReference>
<gene>
    <name evidence="11" type="ORF">C1E23_18230</name>
</gene>
<feature type="signal peptide" evidence="9">
    <location>
        <begin position="1"/>
        <end position="29"/>
    </location>
</feature>
<keyword evidence="3" id="KW-0540">Nuclease</keyword>
<evidence type="ECO:0000256" key="9">
    <source>
        <dbReference type="SAM" id="SignalP"/>
    </source>
</evidence>
<dbReference type="InterPro" id="IPR051547">
    <property type="entry name" value="TDP2-like"/>
</dbReference>
<dbReference type="PANTHER" id="PTHR15822:SF4">
    <property type="entry name" value="TYROSYL-DNA PHOSPHODIESTERASE 2"/>
    <property type="match status" value="1"/>
</dbReference>